<dbReference type="InterPro" id="IPR013487">
    <property type="entry name" value="CRISPR-assoc_prot_Csx8"/>
</dbReference>
<proteinExistence type="predicted"/>
<dbReference type="Pfam" id="PF09657">
    <property type="entry name" value="Cas_Csx8"/>
    <property type="match status" value="2"/>
</dbReference>
<evidence type="ECO:0000313" key="2">
    <source>
        <dbReference type="Proteomes" id="UP000263486"/>
    </source>
</evidence>
<dbReference type="RefSeq" id="WP_114642757.1">
    <property type="nucleotide sequence ID" value="NZ_JAACIO010000025.1"/>
</dbReference>
<comment type="caution">
    <text evidence="1">The sequence shown here is derived from an EMBL/GenBank/DDBJ whole genome shotgun (WGS) entry which is preliminary data.</text>
</comment>
<protein>
    <submittedName>
        <fullName evidence="1">Type I CRISPR-associated protein Cas8a1/Csx8</fullName>
    </submittedName>
</protein>
<name>A0ABX9KFQ6_9FUSO</name>
<accession>A0ABX9KFQ6</accession>
<organism evidence="1 2">
    <name type="scientific">Psychrilyobacter piezotolerans</name>
    <dbReference type="NCBI Taxonomy" id="2293438"/>
    <lineage>
        <taxon>Bacteria</taxon>
        <taxon>Fusobacteriati</taxon>
        <taxon>Fusobacteriota</taxon>
        <taxon>Fusobacteriia</taxon>
        <taxon>Fusobacteriales</taxon>
        <taxon>Fusobacteriaceae</taxon>
        <taxon>Psychrilyobacter</taxon>
    </lineage>
</organism>
<sequence length="446" mass="52764">MKEIIEGEFNTRLYPSDWRWSAAIVGVSKYLKGCDLGYNQTDDYLEFNIEEITDEKYLIFTEGYFRDSMHHKKVEDLLETTWSEEDQRIEKVNEKLSKNTSTNTIMLKTFKGIEYNGQNNMDIKEIIDRNRLKLINDTFKGGRSLYYNFCNENSLLKEDRNSCRIRGYSLDMSKKGKSVSYMRDTSTFVYSDDKLFDFIPFAFSKTREAFFINNNFTLEQLIKTNSWDSHDRTEAGKNMRSNLFYRVKEGVNFIDYDVEIIYKEREKDYFETIYVREKARKVFDKINDKQLKALRKPCKIKNDFIKIEKIVTDNILNEVKLDDLIDMLLKEGNKSYLISHLIKINELIYRGVTDKQKTAYASAVQIRKALKNNPNKVRAYEQRLIRAITLKDYDGVCEILLYLSIYTQVSIEVAIDLFENFEDNKNLAYTFINTLGEKKKFKGEQK</sequence>
<evidence type="ECO:0000313" key="1">
    <source>
        <dbReference type="EMBL" id="REI40658.1"/>
    </source>
</evidence>
<dbReference type="NCBIfam" id="TIGR02670">
    <property type="entry name" value="cas_csx8"/>
    <property type="match status" value="1"/>
</dbReference>
<gene>
    <name evidence="1" type="primary">cas8a1</name>
    <name evidence="1" type="ORF">DYH56_10155</name>
</gene>
<keyword evidence="2" id="KW-1185">Reference proteome</keyword>
<dbReference type="EMBL" id="QUAJ01000017">
    <property type="protein sequence ID" value="REI40658.1"/>
    <property type="molecule type" value="Genomic_DNA"/>
</dbReference>
<dbReference type="Proteomes" id="UP000263486">
    <property type="component" value="Unassembled WGS sequence"/>
</dbReference>
<reference evidence="1 2" key="1">
    <citation type="submission" date="2018-08" db="EMBL/GenBank/DDBJ databases">
        <title>Draft genome sequence of Psychrilyobacter sp. strain SD5 isolated from Black Sea water.</title>
        <authorList>
            <person name="Yadav S."/>
            <person name="Villanueva L."/>
            <person name="Damste J.S.S."/>
        </authorList>
    </citation>
    <scope>NUCLEOTIDE SEQUENCE [LARGE SCALE GENOMIC DNA]</scope>
    <source>
        <strain evidence="1 2">SD5</strain>
    </source>
</reference>